<organism evidence="2 3">
    <name type="scientific">Sporolactobacillus shoreae</name>
    <dbReference type="NCBI Taxonomy" id="1465501"/>
    <lineage>
        <taxon>Bacteria</taxon>
        <taxon>Bacillati</taxon>
        <taxon>Bacillota</taxon>
        <taxon>Bacilli</taxon>
        <taxon>Bacillales</taxon>
        <taxon>Sporolactobacillaceae</taxon>
        <taxon>Sporolactobacillus</taxon>
    </lineage>
</organism>
<name>A0A4Z0GNR8_9BACL</name>
<dbReference type="AlphaFoldDB" id="A0A4Z0GNR8"/>
<dbReference type="OrthoDB" id="6713581at2"/>
<dbReference type="EMBL" id="SRJD01000006">
    <property type="protein sequence ID" value="TGA98719.1"/>
    <property type="molecule type" value="Genomic_DNA"/>
</dbReference>
<evidence type="ECO:0000259" key="1">
    <source>
        <dbReference type="Pfam" id="PF00535"/>
    </source>
</evidence>
<evidence type="ECO:0000313" key="3">
    <source>
        <dbReference type="Proteomes" id="UP000298347"/>
    </source>
</evidence>
<protein>
    <submittedName>
        <fullName evidence="2">Glycosyltransferase</fullName>
    </submittedName>
</protein>
<dbReference type="Pfam" id="PF00535">
    <property type="entry name" value="Glycos_transf_2"/>
    <property type="match status" value="1"/>
</dbReference>
<keyword evidence="3" id="KW-1185">Reference proteome</keyword>
<keyword evidence="2" id="KW-0808">Transferase</keyword>
<proteinExistence type="predicted"/>
<dbReference type="GO" id="GO:0016740">
    <property type="term" value="F:transferase activity"/>
    <property type="evidence" value="ECO:0007669"/>
    <property type="project" value="UniProtKB-KW"/>
</dbReference>
<dbReference type="InterPro" id="IPR029044">
    <property type="entry name" value="Nucleotide-diphossugar_trans"/>
</dbReference>
<dbReference type="Gene3D" id="3.90.550.10">
    <property type="entry name" value="Spore Coat Polysaccharide Biosynthesis Protein SpsA, Chain A"/>
    <property type="match status" value="1"/>
</dbReference>
<reference evidence="2 3" key="1">
    <citation type="journal article" date="2015" name="Int. J. Syst. Evol. Microbiol.">
        <title>Sporolactobacillus shoreae sp. nov. and Sporolactobacillus spathodeae sp. nov., two spore-forming lactic acid bacteria isolated from tree barks in Thailand.</title>
        <authorList>
            <person name="Thamacharoensuk T."/>
            <person name="Kitahara M."/>
            <person name="Ohkuma M."/>
            <person name="Thongchul N."/>
            <person name="Tanasupawat S."/>
        </authorList>
    </citation>
    <scope>NUCLEOTIDE SEQUENCE [LARGE SCALE GENOMIC DNA]</scope>
    <source>
        <strain evidence="2 3">BK92</strain>
    </source>
</reference>
<dbReference type="Proteomes" id="UP000298347">
    <property type="component" value="Unassembled WGS sequence"/>
</dbReference>
<comment type="caution">
    <text evidence="2">The sequence shown here is derived from an EMBL/GenBank/DDBJ whole genome shotgun (WGS) entry which is preliminary data.</text>
</comment>
<accession>A0A4Z0GNR8</accession>
<evidence type="ECO:0000313" key="2">
    <source>
        <dbReference type="EMBL" id="TGA98719.1"/>
    </source>
</evidence>
<gene>
    <name evidence="2" type="ORF">E4665_07645</name>
</gene>
<feature type="domain" description="Glycosyltransferase 2-like" evidence="1">
    <location>
        <begin position="27"/>
        <end position="189"/>
    </location>
</feature>
<dbReference type="InterPro" id="IPR001173">
    <property type="entry name" value="Glyco_trans_2-like"/>
</dbReference>
<dbReference type="SUPFAM" id="SSF53448">
    <property type="entry name" value="Nucleotide-diphospho-sugar transferases"/>
    <property type="match status" value="1"/>
</dbReference>
<sequence length="268" mass="30858">MSVDRCNGFFCGSDQASSNKGWCSVISVVVSTHRPQFIDTIIENFSRQTLVEKELILILNTWDIDLLRIRKKLAIRGVRADIFLLPPHISLGECLNQGVKRASYSTIAKFDDDDYYGKYYLEEAQHVLSETGAEVIGKRSFFIYFKNTNELRLYHPGYENIWIPNHGMAAYKNTYFFSGATLVTKKSIAETFPFPNTNIGEDSWFQKNCFLNGIRMYAASRKNYAYLRYPSRYHHTSNSSDSLLKKNSDWVANTLALSHYVDQTVPQY</sequence>